<dbReference type="InterPro" id="IPR004113">
    <property type="entry name" value="FAD-bd_oxidored_4_C"/>
</dbReference>
<dbReference type="Gene3D" id="3.30.465.10">
    <property type="match status" value="1"/>
</dbReference>
<evidence type="ECO:0000256" key="4">
    <source>
        <dbReference type="ARBA" id="ARBA00023002"/>
    </source>
</evidence>
<dbReference type="PANTHER" id="PTHR42934:SF2">
    <property type="entry name" value="GLYCOLATE OXIDASE SUBUNIT GLCD"/>
    <property type="match status" value="1"/>
</dbReference>
<evidence type="ECO:0000256" key="1">
    <source>
        <dbReference type="ARBA" id="ARBA00001974"/>
    </source>
</evidence>
<dbReference type="InterPro" id="IPR016164">
    <property type="entry name" value="FAD-linked_Oxase-like_C"/>
</dbReference>
<keyword evidence="3" id="KW-0274">FAD</keyword>
<dbReference type="EMBL" id="BAAAQR010000001">
    <property type="protein sequence ID" value="GAA2138347.1"/>
    <property type="molecule type" value="Genomic_DNA"/>
</dbReference>
<dbReference type="InterPro" id="IPR051914">
    <property type="entry name" value="FAD-linked_OxidoTrans_Type4"/>
</dbReference>
<dbReference type="InterPro" id="IPR016166">
    <property type="entry name" value="FAD-bd_PCMH"/>
</dbReference>
<reference evidence="7" key="1">
    <citation type="journal article" date="2019" name="Int. J. Syst. Evol. Microbiol.">
        <title>The Global Catalogue of Microorganisms (GCM) 10K type strain sequencing project: providing services to taxonomists for standard genome sequencing and annotation.</title>
        <authorList>
            <consortium name="The Broad Institute Genomics Platform"/>
            <consortium name="The Broad Institute Genome Sequencing Center for Infectious Disease"/>
            <person name="Wu L."/>
            <person name="Ma J."/>
        </authorList>
    </citation>
    <scope>NUCLEOTIDE SEQUENCE [LARGE SCALE GENOMIC DNA]</scope>
    <source>
        <strain evidence="7">JCM 16022</strain>
    </source>
</reference>
<feature type="domain" description="FAD-binding PCMH-type" evidence="5">
    <location>
        <begin position="55"/>
        <end position="234"/>
    </location>
</feature>
<dbReference type="SUPFAM" id="SSF55103">
    <property type="entry name" value="FAD-linked oxidases, C-terminal domain"/>
    <property type="match status" value="1"/>
</dbReference>
<comment type="cofactor">
    <cofactor evidence="1">
        <name>FAD</name>
        <dbReference type="ChEBI" id="CHEBI:57692"/>
    </cofactor>
</comment>
<evidence type="ECO:0000259" key="5">
    <source>
        <dbReference type="PROSITE" id="PS51387"/>
    </source>
</evidence>
<dbReference type="SUPFAM" id="SSF56176">
    <property type="entry name" value="FAD-binding/transporter-associated domain-like"/>
    <property type="match status" value="1"/>
</dbReference>
<gene>
    <name evidence="6" type="ORF">GCM10009844_06250</name>
</gene>
<dbReference type="PROSITE" id="PS51387">
    <property type="entry name" value="FAD_PCMH"/>
    <property type="match status" value="1"/>
</dbReference>
<evidence type="ECO:0000313" key="7">
    <source>
        <dbReference type="Proteomes" id="UP001501771"/>
    </source>
</evidence>
<dbReference type="InterPro" id="IPR016171">
    <property type="entry name" value="Vanillyl_alc_oxidase_C-sub2"/>
</dbReference>
<dbReference type="Pfam" id="PF02913">
    <property type="entry name" value="FAD-oxidase_C"/>
    <property type="match status" value="1"/>
</dbReference>
<evidence type="ECO:0000313" key="6">
    <source>
        <dbReference type="EMBL" id="GAA2138347.1"/>
    </source>
</evidence>
<organism evidence="6 7">
    <name type="scientific">Nocardioides koreensis</name>
    <dbReference type="NCBI Taxonomy" id="433651"/>
    <lineage>
        <taxon>Bacteria</taxon>
        <taxon>Bacillati</taxon>
        <taxon>Actinomycetota</taxon>
        <taxon>Actinomycetes</taxon>
        <taxon>Propionibacteriales</taxon>
        <taxon>Nocardioidaceae</taxon>
        <taxon>Nocardioides</taxon>
    </lineage>
</organism>
<evidence type="ECO:0000256" key="3">
    <source>
        <dbReference type="ARBA" id="ARBA00022827"/>
    </source>
</evidence>
<dbReference type="Gene3D" id="3.30.70.2740">
    <property type="match status" value="1"/>
</dbReference>
<sequence>MATPRSRARAIMGRVTTTELPASVLDALRALPDDLVISDPDLVAGYVRDQSRFTEAGAPLAVLAPRRTEEVAACLAACHEAGVPVVTRGAGSGLSGGANAVGGGVVLSLHRMDRILEVDPVERLAVVQPGVVTGELRAAAAEQGLLYPPDPGSVGFCSIGGNVATNAGGMCCVKYGVTRDFVEALEVVLADGRVMRTGTRTVKGVAGYDLTGLFVGSEGTLGVVTEVTVRLVPAARPPMTLVASFDELAAAGAAVAGVVASGLAPSAVEILDRTTLRAVDATARMGLGEAAAMLLVQADSEDADGLLAEVESICLAAGAADVGRSDDPEESAMLMEARRLALPALEGLGDWLLDDVCVPRARVVDLITAVEAVAAETGLTIGVFGHAGDGNLHPTVIFDQHDGASRAAALGAFDRITEATLALGGTITGEHGVGRLKAGWLTRELDPVNAEVQRALRRTLDPRGILNPGVVL</sequence>
<dbReference type="InterPro" id="IPR006094">
    <property type="entry name" value="Oxid_FAD_bind_N"/>
</dbReference>
<dbReference type="InterPro" id="IPR016169">
    <property type="entry name" value="FAD-bd_PCMH_sub2"/>
</dbReference>
<comment type="caution">
    <text evidence="6">The sequence shown here is derived from an EMBL/GenBank/DDBJ whole genome shotgun (WGS) entry which is preliminary data.</text>
</comment>
<dbReference type="PANTHER" id="PTHR42934">
    <property type="entry name" value="GLYCOLATE OXIDASE SUBUNIT GLCD"/>
    <property type="match status" value="1"/>
</dbReference>
<proteinExistence type="predicted"/>
<evidence type="ECO:0000256" key="2">
    <source>
        <dbReference type="ARBA" id="ARBA00022630"/>
    </source>
</evidence>
<protein>
    <submittedName>
        <fullName evidence="6">FAD-linked oxidase C-terminal domain-containing protein</fullName>
    </submittedName>
</protein>
<dbReference type="Gene3D" id="1.10.45.10">
    <property type="entry name" value="Vanillyl-alcohol Oxidase, Chain A, domain 4"/>
    <property type="match status" value="1"/>
</dbReference>
<accession>A0ABP5L112</accession>
<dbReference type="Proteomes" id="UP001501771">
    <property type="component" value="Unassembled WGS sequence"/>
</dbReference>
<dbReference type="InterPro" id="IPR036318">
    <property type="entry name" value="FAD-bd_PCMH-like_sf"/>
</dbReference>
<keyword evidence="4" id="KW-0560">Oxidoreductase</keyword>
<keyword evidence="7" id="KW-1185">Reference proteome</keyword>
<dbReference type="Pfam" id="PF01565">
    <property type="entry name" value="FAD_binding_4"/>
    <property type="match status" value="1"/>
</dbReference>
<name>A0ABP5L112_9ACTN</name>
<keyword evidence="2" id="KW-0285">Flavoprotein</keyword>